<dbReference type="AlphaFoldDB" id="A0A6A6DSJ1"/>
<feature type="region of interest" description="Disordered" evidence="1">
    <location>
        <begin position="1"/>
        <end position="21"/>
    </location>
</feature>
<organism evidence="2 3">
    <name type="scientific">Zopfia rhizophila CBS 207.26</name>
    <dbReference type="NCBI Taxonomy" id="1314779"/>
    <lineage>
        <taxon>Eukaryota</taxon>
        <taxon>Fungi</taxon>
        <taxon>Dikarya</taxon>
        <taxon>Ascomycota</taxon>
        <taxon>Pezizomycotina</taxon>
        <taxon>Dothideomycetes</taxon>
        <taxon>Dothideomycetes incertae sedis</taxon>
        <taxon>Zopfiaceae</taxon>
        <taxon>Zopfia</taxon>
    </lineage>
</organism>
<reference evidence="2" key="1">
    <citation type="journal article" date="2020" name="Stud. Mycol.">
        <title>101 Dothideomycetes genomes: a test case for predicting lifestyles and emergence of pathogens.</title>
        <authorList>
            <person name="Haridas S."/>
            <person name="Albert R."/>
            <person name="Binder M."/>
            <person name="Bloem J."/>
            <person name="Labutti K."/>
            <person name="Salamov A."/>
            <person name="Andreopoulos B."/>
            <person name="Baker S."/>
            <person name="Barry K."/>
            <person name="Bills G."/>
            <person name="Bluhm B."/>
            <person name="Cannon C."/>
            <person name="Castanera R."/>
            <person name="Culley D."/>
            <person name="Daum C."/>
            <person name="Ezra D."/>
            <person name="Gonzalez J."/>
            <person name="Henrissat B."/>
            <person name="Kuo A."/>
            <person name="Liang C."/>
            <person name="Lipzen A."/>
            <person name="Lutzoni F."/>
            <person name="Magnuson J."/>
            <person name="Mondo S."/>
            <person name="Nolan M."/>
            <person name="Ohm R."/>
            <person name="Pangilinan J."/>
            <person name="Park H.-J."/>
            <person name="Ramirez L."/>
            <person name="Alfaro M."/>
            <person name="Sun H."/>
            <person name="Tritt A."/>
            <person name="Yoshinaga Y."/>
            <person name="Zwiers L.-H."/>
            <person name="Turgeon B."/>
            <person name="Goodwin S."/>
            <person name="Spatafora J."/>
            <person name="Crous P."/>
            <person name="Grigoriev I."/>
        </authorList>
    </citation>
    <scope>NUCLEOTIDE SEQUENCE</scope>
    <source>
        <strain evidence="2">CBS 207.26</strain>
    </source>
</reference>
<name>A0A6A6DSJ1_9PEZI</name>
<keyword evidence="3" id="KW-1185">Reference proteome</keyword>
<gene>
    <name evidence="2" type="ORF">K469DRAFT_262216</name>
</gene>
<accession>A0A6A6DSJ1</accession>
<dbReference type="Proteomes" id="UP000800200">
    <property type="component" value="Unassembled WGS sequence"/>
</dbReference>
<evidence type="ECO:0000313" key="3">
    <source>
        <dbReference type="Proteomes" id="UP000800200"/>
    </source>
</evidence>
<evidence type="ECO:0000256" key="1">
    <source>
        <dbReference type="SAM" id="MobiDB-lite"/>
    </source>
</evidence>
<feature type="compositionally biased region" description="Polar residues" evidence="1">
    <location>
        <begin position="1"/>
        <end position="12"/>
    </location>
</feature>
<proteinExistence type="predicted"/>
<protein>
    <submittedName>
        <fullName evidence="2">Uncharacterized protein</fullName>
    </submittedName>
</protein>
<sequence>MKSVRRSNQMKDTNPHRPGYRRCTNHPHSCFSISSTTKSSFSSVWHIVPRMYILGVNELHCWFWPCSSHLVAILNRSWHFGSSCCSVQCQLCRLGVRWDLPSKPHRVLATTSKHLLNNLAQPPELPLPCFIIQLASPELPLDSASEPFVHLRKVIST</sequence>
<dbReference type="EMBL" id="ML994653">
    <property type="protein sequence ID" value="KAF2181352.1"/>
    <property type="molecule type" value="Genomic_DNA"/>
</dbReference>
<evidence type="ECO:0000313" key="2">
    <source>
        <dbReference type="EMBL" id="KAF2181352.1"/>
    </source>
</evidence>